<proteinExistence type="predicted"/>
<comment type="caution">
    <text evidence="1">The sequence shown here is derived from an EMBL/GenBank/DDBJ whole genome shotgun (WGS) entry which is preliminary data.</text>
</comment>
<dbReference type="AlphaFoldDB" id="A0A1V2W1Z2"/>
<accession>A0A1V2W1Z2</accession>
<dbReference type="EMBL" id="MUTJ01000057">
    <property type="protein sequence ID" value="ONU84009.1"/>
    <property type="molecule type" value="Genomic_DNA"/>
</dbReference>
<gene>
    <name evidence="1" type="ORF">A8E72_19260</name>
</gene>
<name>A0A1V2W1Z2_9BURK</name>
<protein>
    <recommendedName>
        <fullName evidence="3">Methyl-accepting chemotaxis protein</fullName>
    </recommendedName>
</protein>
<evidence type="ECO:0008006" key="3">
    <source>
        <dbReference type="Google" id="ProtNLM"/>
    </source>
</evidence>
<organism evidence="1 2">
    <name type="scientific">Burkholderia cenocepacia</name>
    <dbReference type="NCBI Taxonomy" id="95486"/>
    <lineage>
        <taxon>Bacteria</taxon>
        <taxon>Pseudomonadati</taxon>
        <taxon>Pseudomonadota</taxon>
        <taxon>Betaproteobacteria</taxon>
        <taxon>Burkholderiales</taxon>
        <taxon>Burkholderiaceae</taxon>
        <taxon>Burkholderia</taxon>
        <taxon>Burkholderia cepacia complex</taxon>
    </lineage>
</organism>
<reference evidence="1 2" key="1">
    <citation type="submission" date="2016-08" db="EMBL/GenBank/DDBJ databases">
        <authorList>
            <person name="Seilhamer J.J."/>
        </authorList>
    </citation>
    <scope>NUCLEOTIDE SEQUENCE [LARGE SCALE GENOMIC DNA]</scope>
    <source>
        <strain evidence="1 2">VC14762</strain>
    </source>
</reference>
<dbReference type="Proteomes" id="UP000188543">
    <property type="component" value="Unassembled WGS sequence"/>
</dbReference>
<evidence type="ECO:0000313" key="2">
    <source>
        <dbReference type="Proteomes" id="UP000188543"/>
    </source>
</evidence>
<evidence type="ECO:0000313" key="1">
    <source>
        <dbReference type="EMBL" id="ONU84009.1"/>
    </source>
</evidence>
<sequence>MNLAVTQIGDATQQNARLISDAERAAVALRDQAAQLSDAVSVFRLERDA</sequence>